<evidence type="ECO:0000313" key="1">
    <source>
        <dbReference type="EMBL" id="MDV2884974.1"/>
    </source>
</evidence>
<dbReference type="AlphaFoldDB" id="A0AAJ2NL46"/>
<gene>
    <name evidence="1" type="ORF">RYX45_07265</name>
</gene>
<dbReference type="RefSeq" id="WP_075682882.1">
    <property type="nucleotide sequence ID" value="NZ_CP117835.1"/>
</dbReference>
<dbReference type="EMBL" id="JAWJAY010000001">
    <property type="protein sequence ID" value="MDV2884974.1"/>
    <property type="molecule type" value="Genomic_DNA"/>
</dbReference>
<organism evidence="1 2">
    <name type="scientific">Alkalihalophilus pseudofirmus</name>
    <name type="common">Bacillus pseudofirmus</name>
    <dbReference type="NCBI Taxonomy" id="79885"/>
    <lineage>
        <taxon>Bacteria</taxon>
        <taxon>Bacillati</taxon>
        <taxon>Bacillota</taxon>
        <taxon>Bacilli</taxon>
        <taxon>Bacillales</taxon>
        <taxon>Bacillaceae</taxon>
        <taxon>Alkalihalophilus</taxon>
    </lineage>
</organism>
<proteinExistence type="predicted"/>
<evidence type="ECO:0000313" key="2">
    <source>
        <dbReference type="Proteomes" id="UP001285636"/>
    </source>
</evidence>
<name>A0AAJ2NL46_ALKPS</name>
<dbReference type="InterPro" id="IPR007391">
    <property type="entry name" value="Vancomycin_resist_VanW"/>
</dbReference>
<dbReference type="PANTHER" id="PTHR35788:SF1">
    <property type="entry name" value="EXPORTED PROTEIN"/>
    <property type="match status" value="1"/>
</dbReference>
<dbReference type="Proteomes" id="UP001285636">
    <property type="component" value="Unassembled WGS sequence"/>
</dbReference>
<dbReference type="PANTHER" id="PTHR35788">
    <property type="entry name" value="EXPORTED PROTEIN-RELATED"/>
    <property type="match status" value="1"/>
</dbReference>
<reference evidence="1" key="1">
    <citation type="submission" date="2023-10" db="EMBL/GenBank/DDBJ databases">
        <title>Screening of Alkalihalophilus pseudofirmusBZ-TG-HK211 and Its Alleviation of Salt Stress on Rapeseed Growth.</title>
        <authorList>
            <person name="Zhao B."/>
            <person name="Guo T."/>
        </authorList>
    </citation>
    <scope>NUCLEOTIDE SEQUENCE</scope>
    <source>
        <strain evidence="1">BZ-TG-HK211</strain>
    </source>
</reference>
<accession>A0AAJ2NL46</accession>
<protein>
    <submittedName>
        <fullName evidence="1">VanW family protein</fullName>
    </submittedName>
</protein>
<dbReference type="InterPro" id="IPR052913">
    <property type="entry name" value="Glycopeptide_resist_protein"/>
</dbReference>
<dbReference type="Pfam" id="PF04294">
    <property type="entry name" value="VanW"/>
    <property type="match status" value="1"/>
</dbReference>
<comment type="caution">
    <text evidence="1">The sequence shown here is derived from an EMBL/GenBank/DDBJ whole genome shotgun (WGS) entry which is preliminary data.</text>
</comment>
<sequence>MSSALLSIILLFSFMPSEETLTLTHDGETLITIHRTEFADGILGRAAVDEDKYAELEDTIATQVYMDPVNAKLDEFGQIIPEETGITLDRRAFRELFFEYFYGSERVSTDVPTFTLFAKVDKELLKEIRAVQMGAYVTYFNSHNKERAHNITLAAEAINNYVVFPNERFSFNKAVGKRTPERGYLPAPVIVRGELTEGIGGGICQVSSTLFNAVDKAGMNIIERYTHSKRVTYVPPGRDATVSWYGPDFAFTNRHNQPILILAKTYHGTLLVKVFSSEEIDYTPRDVPRAPNKLPPEVDVDE</sequence>